<dbReference type="Proteomes" id="UP000199032">
    <property type="component" value="Unassembled WGS sequence"/>
</dbReference>
<proteinExistence type="predicted"/>
<sequence>MKQLGLYARTLVYLRPLQVAYFFQRRILPQVRSVAKAANVRRRSGVSILPGISVSNPTGDDSQLCFLRQSKCIPLRNVDWVCKDMPKLWRYNLHYFDYLHDPQRSYENKCFLMSDWIQHNPPGTEDAWEPYTVSLRSVNWIKWFLLPERGSLEEPRERHPQQAWVESLYQQVQWLEHNIEYHLLANHYLKNGVALLFAGLYFQGTDAERWLQKGLRILRDELTEQFLADGGHFERSPMYHSISVVDYLDVLNLTQNSSTAITREITREFACKVTTALDFLSGICLPDGEIPLFNDSAFGIAPAPSHIFGYAERVIGYKQPQRSTNLTIEAFAPSGYYVCRKASDMIIIDCGPIGPDYNPAHAHCDTLSYELALEGRRVVVDCGVFDYEPSHERAYARSTKAHNTVILDGVEQSEIWDVFRVGQRARPIQSHIKRTENESVVFEGAHDGYRRLKGKPIHKRRICYDGDGSWVVTDELGGMGMHHMESVVHLHPDLTIVASGDRIFRVERGREVIATIELLGVGRATSESGCYFPEFGLSYKNPVIAFSCSGEVPLQLSYRIQKARDLSTEAHRHANPLPITLLSSRGKRPGN</sequence>
<dbReference type="STRING" id="1742972.COMA1_40134"/>
<dbReference type="SUPFAM" id="SSF48230">
    <property type="entry name" value="Chondroitin AC/alginate lyase"/>
    <property type="match status" value="1"/>
</dbReference>
<feature type="domain" description="Heparin-sulfate lyase N-terminal" evidence="6">
    <location>
        <begin position="110"/>
        <end position="297"/>
    </location>
</feature>
<protein>
    <submittedName>
        <fullName evidence="7">Uncharacterized protein</fullName>
    </submittedName>
</protein>
<dbReference type="Gene3D" id="1.50.10.100">
    <property type="entry name" value="Chondroitin AC/alginate lyase"/>
    <property type="match status" value="1"/>
</dbReference>
<dbReference type="Pfam" id="PF07940">
    <property type="entry name" value="Hepar_II_III_C"/>
    <property type="match status" value="1"/>
</dbReference>
<keyword evidence="8" id="KW-1185">Reference proteome</keyword>
<dbReference type="InterPro" id="IPR012480">
    <property type="entry name" value="Hepar_II_III_C"/>
</dbReference>
<dbReference type="GO" id="GO:0016829">
    <property type="term" value="F:lyase activity"/>
    <property type="evidence" value="ECO:0007669"/>
    <property type="project" value="UniProtKB-KW"/>
</dbReference>
<organism evidence="7 8">
    <name type="scientific">Candidatus Nitrospira nitrosa</name>
    <dbReference type="NCBI Taxonomy" id="1742972"/>
    <lineage>
        <taxon>Bacteria</taxon>
        <taxon>Pseudomonadati</taxon>
        <taxon>Nitrospirota</taxon>
        <taxon>Nitrospiria</taxon>
        <taxon>Nitrospirales</taxon>
        <taxon>Nitrospiraceae</taxon>
        <taxon>Nitrospira</taxon>
    </lineage>
</organism>
<keyword evidence="4" id="KW-0456">Lyase</keyword>
<name>A0A0S4LJ35_9BACT</name>
<evidence type="ECO:0000256" key="1">
    <source>
        <dbReference type="ARBA" id="ARBA00004418"/>
    </source>
</evidence>
<evidence type="ECO:0000313" key="7">
    <source>
        <dbReference type="EMBL" id="CUS37601.1"/>
    </source>
</evidence>
<feature type="domain" description="Heparinase II/III-like C-terminal" evidence="5">
    <location>
        <begin position="329"/>
        <end position="538"/>
    </location>
</feature>
<dbReference type="InterPro" id="IPR008929">
    <property type="entry name" value="Chondroitin_lyas"/>
</dbReference>
<dbReference type="InterPro" id="IPR031680">
    <property type="entry name" value="Hepar_II_III_N"/>
</dbReference>
<evidence type="ECO:0000256" key="2">
    <source>
        <dbReference type="ARBA" id="ARBA00022729"/>
    </source>
</evidence>
<dbReference type="Gene3D" id="2.70.98.70">
    <property type="match status" value="1"/>
</dbReference>
<dbReference type="AlphaFoldDB" id="A0A0S4LJ35"/>
<evidence type="ECO:0000256" key="4">
    <source>
        <dbReference type="ARBA" id="ARBA00023239"/>
    </source>
</evidence>
<dbReference type="PANTHER" id="PTHR39210">
    <property type="entry name" value="HEPARIN-SULFATE LYASE"/>
    <property type="match status" value="1"/>
</dbReference>
<gene>
    <name evidence="7" type="ORF">COMA1_40134</name>
</gene>
<evidence type="ECO:0000313" key="8">
    <source>
        <dbReference type="Proteomes" id="UP000199032"/>
    </source>
</evidence>
<keyword evidence="2" id="KW-0732">Signal</keyword>
<evidence type="ECO:0000259" key="5">
    <source>
        <dbReference type="Pfam" id="PF07940"/>
    </source>
</evidence>
<evidence type="ECO:0000256" key="3">
    <source>
        <dbReference type="ARBA" id="ARBA00022764"/>
    </source>
</evidence>
<evidence type="ECO:0000259" key="6">
    <source>
        <dbReference type="Pfam" id="PF16889"/>
    </source>
</evidence>
<dbReference type="GO" id="GO:0042597">
    <property type="term" value="C:periplasmic space"/>
    <property type="evidence" value="ECO:0007669"/>
    <property type="project" value="UniProtKB-SubCell"/>
</dbReference>
<comment type="subcellular location">
    <subcellularLocation>
        <location evidence="1">Periplasm</location>
    </subcellularLocation>
</comment>
<dbReference type="PANTHER" id="PTHR39210:SF1">
    <property type="entry name" value="HEPARIN-SULFATE LYASE"/>
    <property type="match status" value="1"/>
</dbReference>
<dbReference type="EMBL" id="CZQA01000010">
    <property type="protein sequence ID" value="CUS37601.1"/>
    <property type="molecule type" value="Genomic_DNA"/>
</dbReference>
<accession>A0A0S4LJ35</accession>
<dbReference type="Pfam" id="PF16889">
    <property type="entry name" value="Hepar_II_III_N"/>
    <property type="match status" value="1"/>
</dbReference>
<reference evidence="7 8" key="1">
    <citation type="submission" date="2015-10" db="EMBL/GenBank/DDBJ databases">
        <authorList>
            <person name="Gilbert D.G."/>
        </authorList>
    </citation>
    <scope>NUCLEOTIDE SEQUENCE [LARGE SCALE GENOMIC DNA]</scope>
    <source>
        <strain evidence="7">COMA1</strain>
    </source>
</reference>
<keyword evidence="3" id="KW-0574">Periplasm</keyword>